<evidence type="ECO:0000256" key="3">
    <source>
        <dbReference type="ARBA" id="ARBA00022737"/>
    </source>
</evidence>
<evidence type="ECO:0008006" key="12">
    <source>
        <dbReference type="Google" id="ProtNLM"/>
    </source>
</evidence>
<gene>
    <name evidence="10" type="ORF">MNOR_LOCUS30974</name>
</gene>
<comment type="subcellular location">
    <subcellularLocation>
        <location evidence="1">Nucleus</location>
    </subcellularLocation>
</comment>
<keyword evidence="4 7" id="KW-0863">Zinc-finger</keyword>
<feature type="domain" description="C2H2-type" evidence="8">
    <location>
        <begin position="386"/>
        <end position="413"/>
    </location>
</feature>
<keyword evidence="11" id="KW-1185">Reference proteome</keyword>
<evidence type="ECO:0000256" key="7">
    <source>
        <dbReference type="PROSITE-ProRule" id="PRU00042"/>
    </source>
</evidence>
<feature type="domain" description="C2H2-type" evidence="8">
    <location>
        <begin position="221"/>
        <end position="248"/>
    </location>
</feature>
<accession>A0AAV2S2K6</accession>
<feature type="domain" description="CCHC-type" evidence="9">
    <location>
        <begin position="174"/>
        <end position="187"/>
    </location>
</feature>
<dbReference type="PROSITE" id="PS00028">
    <property type="entry name" value="ZINC_FINGER_C2H2_1"/>
    <property type="match status" value="3"/>
</dbReference>
<dbReference type="InterPro" id="IPR035979">
    <property type="entry name" value="RBD_domain_sf"/>
</dbReference>
<dbReference type="CDD" id="cd00590">
    <property type="entry name" value="RRM_SF"/>
    <property type="match status" value="1"/>
</dbReference>
<dbReference type="GO" id="GO:0005634">
    <property type="term" value="C:nucleus"/>
    <property type="evidence" value="ECO:0007669"/>
    <property type="project" value="UniProtKB-SubCell"/>
</dbReference>
<dbReference type="InterPro" id="IPR036875">
    <property type="entry name" value="Znf_CCHC_sf"/>
</dbReference>
<dbReference type="PROSITE" id="PS50158">
    <property type="entry name" value="ZF_CCHC"/>
    <property type="match status" value="1"/>
</dbReference>
<feature type="domain" description="C2H2-type" evidence="8">
    <location>
        <begin position="277"/>
        <end position="304"/>
    </location>
</feature>
<protein>
    <recommendedName>
        <fullName evidence="12">Zinc finger protein</fullName>
    </recommendedName>
</protein>
<dbReference type="GO" id="GO:0000981">
    <property type="term" value="F:DNA-binding transcription factor activity, RNA polymerase II-specific"/>
    <property type="evidence" value="ECO:0007669"/>
    <property type="project" value="TreeGrafter"/>
</dbReference>
<evidence type="ECO:0000259" key="9">
    <source>
        <dbReference type="PROSITE" id="PS50158"/>
    </source>
</evidence>
<dbReference type="AlphaFoldDB" id="A0AAV2S2K6"/>
<dbReference type="PANTHER" id="PTHR23226:SF416">
    <property type="entry name" value="FI01424P"/>
    <property type="match status" value="1"/>
</dbReference>
<dbReference type="InterPro" id="IPR001878">
    <property type="entry name" value="Znf_CCHC"/>
</dbReference>
<dbReference type="InterPro" id="IPR013087">
    <property type="entry name" value="Znf_C2H2_type"/>
</dbReference>
<evidence type="ECO:0000256" key="4">
    <source>
        <dbReference type="ARBA" id="ARBA00022771"/>
    </source>
</evidence>
<dbReference type="SUPFAM" id="SSF57756">
    <property type="entry name" value="Retrovirus zinc finger-like domains"/>
    <property type="match status" value="1"/>
</dbReference>
<dbReference type="InterPro" id="IPR036236">
    <property type="entry name" value="Znf_C2H2_sf"/>
</dbReference>
<dbReference type="PANTHER" id="PTHR23226">
    <property type="entry name" value="ZINC FINGER AND SCAN DOMAIN-CONTAINING"/>
    <property type="match status" value="1"/>
</dbReference>
<dbReference type="SMART" id="SM00355">
    <property type="entry name" value="ZnF_C2H2"/>
    <property type="match status" value="7"/>
</dbReference>
<feature type="domain" description="C2H2-type" evidence="8">
    <location>
        <begin position="249"/>
        <end position="276"/>
    </location>
</feature>
<dbReference type="GO" id="GO:0008270">
    <property type="term" value="F:zinc ion binding"/>
    <property type="evidence" value="ECO:0007669"/>
    <property type="project" value="UniProtKB-KW"/>
</dbReference>
<dbReference type="PROSITE" id="PS50157">
    <property type="entry name" value="ZINC_FINGER_C2H2_2"/>
    <property type="match status" value="5"/>
</dbReference>
<dbReference type="SUPFAM" id="SSF57667">
    <property type="entry name" value="beta-beta-alpha zinc fingers"/>
    <property type="match status" value="4"/>
</dbReference>
<evidence type="ECO:0000256" key="1">
    <source>
        <dbReference type="ARBA" id="ARBA00004123"/>
    </source>
</evidence>
<reference evidence="10 11" key="1">
    <citation type="submission" date="2024-05" db="EMBL/GenBank/DDBJ databases">
        <authorList>
            <person name="Wallberg A."/>
        </authorList>
    </citation>
    <scope>NUCLEOTIDE SEQUENCE [LARGE SCALE GENOMIC DNA]</scope>
</reference>
<dbReference type="SUPFAM" id="SSF54928">
    <property type="entry name" value="RNA-binding domain, RBD"/>
    <property type="match status" value="1"/>
</dbReference>
<evidence type="ECO:0000313" key="11">
    <source>
        <dbReference type="Proteomes" id="UP001497623"/>
    </source>
</evidence>
<dbReference type="EMBL" id="CAXKWB010038893">
    <property type="protein sequence ID" value="CAL4152553.1"/>
    <property type="molecule type" value="Genomic_DNA"/>
</dbReference>
<sequence>MVVPMIKRVNTLGITYEKGEIKDPHFEEIIENQLGVLEEELLGIDLRGRTRFLFKVSSQKRYENICMHFTGRDIVLDNHHVIRVDDISSYSTRIQVSRVPLEISNDTLIKVFQKFGEVEKCQFYFRKYGKYSKLEHTGERTVWMKLTQQVPQSIFIKQIQNYISVQYENQPFTCHKCGNIGHNARDCDIEPHEIENVVDLNETIVENLDIHSEQSQSSSIFKCSECGYECLCENILIEHMDEHKGDNDFLCSECGFQTSTMLELDNHMQVHTEEKPSKCDECAQHPSNMLGVNEHKQLHTGEKPFKCNICDLVIDERTAHEEHLLIHTEEILFSCTECDYNCRNEDVLFNHCKKMHNLFSCKKCDYKGKSEKNLANHVKKHSVEQIKCTKCEYTCKSSANLENHMKVHTGGEEVARSYSDTVKSPTKENNLKRGLSLSPEVVETDNKLLRSKQRN</sequence>
<organism evidence="10 11">
    <name type="scientific">Meganyctiphanes norvegica</name>
    <name type="common">Northern krill</name>
    <name type="synonym">Thysanopoda norvegica</name>
    <dbReference type="NCBI Taxonomy" id="48144"/>
    <lineage>
        <taxon>Eukaryota</taxon>
        <taxon>Metazoa</taxon>
        <taxon>Ecdysozoa</taxon>
        <taxon>Arthropoda</taxon>
        <taxon>Crustacea</taxon>
        <taxon>Multicrustacea</taxon>
        <taxon>Malacostraca</taxon>
        <taxon>Eumalacostraca</taxon>
        <taxon>Eucarida</taxon>
        <taxon>Euphausiacea</taxon>
        <taxon>Euphausiidae</taxon>
        <taxon>Meganyctiphanes</taxon>
    </lineage>
</organism>
<feature type="non-terminal residue" evidence="10">
    <location>
        <position position="455"/>
    </location>
</feature>
<dbReference type="GO" id="GO:0000978">
    <property type="term" value="F:RNA polymerase II cis-regulatory region sequence-specific DNA binding"/>
    <property type="evidence" value="ECO:0007669"/>
    <property type="project" value="TreeGrafter"/>
</dbReference>
<comment type="caution">
    <text evidence="10">The sequence shown here is derived from an EMBL/GenBank/DDBJ whole genome shotgun (WGS) entry which is preliminary data.</text>
</comment>
<evidence type="ECO:0000313" key="10">
    <source>
        <dbReference type="EMBL" id="CAL4152553.1"/>
    </source>
</evidence>
<evidence type="ECO:0000256" key="5">
    <source>
        <dbReference type="ARBA" id="ARBA00022833"/>
    </source>
</evidence>
<dbReference type="Gene3D" id="3.30.160.60">
    <property type="entry name" value="Classic Zinc Finger"/>
    <property type="match status" value="4"/>
</dbReference>
<name>A0AAV2S2K6_MEGNR</name>
<evidence type="ECO:0000256" key="2">
    <source>
        <dbReference type="ARBA" id="ARBA00022723"/>
    </source>
</evidence>
<proteinExistence type="predicted"/>
<evidence type="ECO:0000256" key="6">
    <source>
        <dbReference type="ARBA" id="ARBA00023242"/>
    </source>
</evidence>
<keyword evidence="5" id="KW-0862">Zinc</keyword>
<feature type="domain" description="C2H2-type" evidence="8">
    <location>
        <begin position="359"/>
        <end position="386"/>
    </location>
</feature>
<keyword evidence="6" id="KW-0539">Nucleus</keyword>
<evidence type="ECO:0000259" key="8">
    <source>
        <dbReference type="PROSITE" id="PS50157"/>
    </source>
</evidence>
<keyword evidence="2" id="KW-0479">Metal-binding</keyword>
<keyword evidence="3" id="KW-0677">Repeat</keyword>
<dbReference type="Proteomes" id="UP001497623">
    <property type="component" value="Unassembled WGS sequence"/>
</dbReference>